<keyword evidence="4" id="KW-0507">mRNA processing</keyword>
<dbReference type="InterPro" id="IPR039979">
    <property type="entry name" value="PRPF18"/>
</dbReference>
<feature type="region of interest" description="Disordered" evidence="9">
    <location>
        <begin position="157"/>
        <end position="202"/>
    </location>
</feature>
<dbReference type="GO" id="GO:0046540">
    <property type="term" value="C:U4/U6 x U5 tri-snRNP complex"/>
    <property type="evidence" value="ECO:0007669"/>
    <property type="project" value="TreeGrafter"/>
</dbReference>
<dbReference type="Pfam" id="PF02840">
    <property type="entry name" value="Prp18"/>
    <property type="match status" value="1"/>
</dbReference>
<dbReference type="PANTHER" id="PTHR13007:SF19">
    <property type="entry name" value="PRE-MRNA-SPLICING FACTOR 18"/>
    <property type="match status" value="1"/>
</dbReference>
<evidence type="ECO:0000256" key="1">
    <source>
        <dbReference type="ARBA" id="ARBA00004123"/>
    </source>
</evidence>
<dbReference type="Proteomes" id="UP000030763">
    <property type="component" value="Unassembled WGS sequence"/>
</dbReference>
<dbReference type="PANTHER" id="PTHR13007">
    <property type="entry name" value="PRE-MRNA SPLICING FACTOR-RELATED"/>
    <property type="match status" value="1"/>
</dbReference>
<dbReference type="InterPro" id="IPR004098">
    <property type="entry name" value="Prp18"/>
</dbReference>
<feature type="region of interest" description="Disordered" evidence="9">
    <location>
        <begin position="67"/>
        <end position="101"/>
    </location>
</feature>
<dbReference type="GeneID" id="25334340"/>
<evidence type="ECO:0000256" key="3">
    <source>
        <dbReference type="ARBA" id="ARBA00018242"/>
    </source>
</evidence>
<proteinExistence type="inferred from homology"/>
<dbReference type="EMBL" id="HG720102">
    <property type="protein sequence ID" value="CDJ59106.1"/>
    <property type="molecule type" value="Genomic_DNA"/>
</dbReference>
<dbReference type="GO" id="GO:0000350">
    <property type="term" value="P:generation of catalytic spliceosome for second transesterification step"/>
    <property type="evidence" value="ECO:0007669"/>
    <property type="project" value="TreeGrafter"/>
</dbReference>
<dbReference type="SUPFAM" id="SSF158230">
    <property type="entry name" value="PRP4-like"/>
    <property type="match status" value="1"/>
</dbReference>
<evidence type="ECO:0000256" key="4">
    <source>
        <dbReference type="ARBA" id="ARBA00022664"/>
    </source>
</evidence>
<dbReference type="InterPro" id="IPR014906">
    <property type="entry name" value="PRP4-like"/>
</dbReference>
<dbReference type="Gene3D" id="1.20.940.10">
    <property type="entry name" value="Functional domain of the splicing factor Prp18"/>
    <property type="match status" value="1"/>
</dbReference>
<feature type="coiled-coil region" evidence="8">
    <location>
        <begin position="37"/>
        <end position="65"/>
    </location>
</feature>
<keyword evidence="8" id="KW-0175">Coiled coil</keyword>
<name>U6M517_EIMMA</name>
<dbReference type="Gene3D" id="4.10.280.110">
    <property type="entry name" value="Pre-mRNA processing factor 4 domain"/>
    <property type="match status" value="1"/>
</dbReference>
<dbReference type="SMART" id="SM00500">
    <property type="entry name" value="SFM"/>
    <property type="match status" value="1"/>
</dbReference>
<evidence type="ECO:0000256" key="5">
    <source>
        <dbReference type="ARBA" id="ARBA00022728"/>
    </source>
</evidence>
<dbReference type="GO" id="GO:0005682">
    <property type="term" value="C:U5 snRNP"/>
    <property type="evidence" value="ECO:0007669"/>
    <property type="project" value="TreeGrafter"/>
</dbReference>
<protein>
    <recommendedName>
        <fullName evidence="3">Pre-mRNA-splicing factor 18</fullName>
    </recommendedName>
</protein>
<feature type="domain" description="Pre-mRNA processing factor 4 (PRP4)-like" evidence="10">
    <location>
        <begin position="102"/>
        <end position="150"/>
    </location>
</feature>
<keyword evidence="6" id="KW-0508">mRNA splicing</keyword>
<organism evidence="11 12">
    <name type="scientific">Eimeria maxima</name>
    <name type="common">Coccidian parasite</name>
    <dbReference type="NCBI Taxonomy" id="5804"/>
    <lineage>
        <taxon>Eukaryota</taxon>
        <taxon>Sar</taxon>
        <taxon>Alveolata</taxon>
        <taxon>Apicomplexa</taxon>
        <taxon>Conoidasida</taxon>
        <taxon>Coccidia</taxon>
        <taxon>Eucoccidiorida</taxon>
        <taxon>Eimeriorina</taxon>
        <taxon>Eimeriidae</taxon>
        <taxon>Eimeria</taxon>
    </lineage>
</organism>
<evidence type="ECO:0000259" key="10">
    <source>
        <dbReference type="SMART" id="SM00500"/>
    </source>
</evidence>
<dbReference type="Pfam" id="PF08799">
    <property type="entry name" value="PRP4"/>
    <property type="match status" value="1"/>
</dbReference>
<dbReference type="OrthoDB" id="347533at2759"/>
<feature type="compositionally biased region" description="Basic and acidic residues" evidence="9">
    <location>
        <begin position="193"/>
        <end position="202"/>
    </location>
</feature>
<dbReference type="VEuPathDB" id="ToxoDB:EMWEY_00003540"/>
<reference evidence="11" key="1">
    <citation type="submission" date="2013-10" db="EMBL/GenBank/DDBJ databases">
        <title>Genomic analysis of the causative agents of coccidiosis in chickens.</title>
        <authorList>
            <person name="Reid A.J."/>
            <person name="Blake D."/>
            <person name="Billington K."/>
            <person name="Browne H."/>
            <person name="Dunn M."/>
            <person name="Hung S."/>
            <person name="Kawahara F."/>
            <person name="Miranda-Saavedra D."/>
            <person name="Mourier T."/>
            <person name="Nagra H."/>
            <person name="Otto T.D."/>
            <person name="Rawlings N."/>
            <person name="Sanchez A."/>
            <person name="Sanders M."/>
            <person name="Subramaniam C."/>
            <person name="Tay Y."/>
            <person name="Dear P."/>
            <person name="Doerig C."/>
            <person name="Gruber A."/>
            <person name="Parkinson J."/>
            <person name="Shirley M."/>
            <person name="Wan K.L."/>
            <person name="Berriman M."/>
            <person name="Tomley F."/>
            <person name="Pain A."/>
        </authorList>
    </citation>
    <scope>NUCLEOTIDE SEQUENCE [LARGE SCALE GENOMIC DNA]</scope>
    <source>
        <strain evidence="11">Weybridge</strain>
    </source>
</reference>
<dbReference type="AlphaFoldDB" id="U6M517"/>
<keyword evidence="12" id="KW-1185">Reference proteome</keyword>
<evidence type="ECO:0000256" key="6">
    <source>
        <dbReference type="ARBA" id="ARBA00023187"/>
    </source>
</evidence>
<sequence>MDALRAIIAKQKQQLNAIPKAGDKKYIFQRDLDQKLREEKLKEKEELADRKRKAELEQLAELQDRIKARPFQKNPEAEAAAAATTECADTTEGTDEEREPPVELQEIFRRLRKLKQPITLFAETPWKRYCRLCKLEVQVIDDEMTEGQKNVFHAMQREGEEEEEFEEESKPVPSSEKGEAEKSDAAAATQNTKSKETTEQTKEAAVIGWARKMLSLWEEELKSRSEDEKATAEGMQATALHRQTKKDLKPLFKKLKHRDLEADILEKLFDIVSLCEERKYRDAHGAFMLLAIGNAAWPMGVTMVVKEEQTDCQPNSFTGLCLEQATRLQQQQQQQQLLLLLTAATAAAAAEAAGSLLSLLLQCPHWGPPAARLALCCFLAAAANQWGPCGSRTRNNYLGEDTLQQEQYTTLQHKQGQQLQLLLHSSSASCCVFGRPVAPAAAPPPAAASAAAVPAVTTTKAFSLPVAVEVEASTEATVALPESAASAATSEAAAAAVPRAVAA</sequence>
<reference evidence="11" key="2">
    <citation type="submission" date="2013-10" db="EMBL/GenBank/DDBJ databases">
        <authorList>
            <person name="Aslett M."/>
        </authorList>
    </citation>
    <scope>NUCLEOTIDE SEQUENCE [LARGE SCALE GENOMIC DNA]</scope>
    <source>
        <strain evidence="11">Weybridge</strain>
    </source>
</reference>
<feature type="compositionally biased region" description="Low complexity" evidence="9">
    <location>
        <begin position="77"/>
        <end position="91"/>
    </location>
</feature>
<dbReference type="GO" id="GO:0071021">
    <property type="term" value="C:U2-type post-spliceosomal complex"/>
    <property type="evidence" value="ECO:0007669"/>
    <property type="project" value="TreeGrafter"/>
</dbReference>
<evidence type="ECO:0000256" key="8">
    <source>
        <dbReference type="SAM" id="Coils"/>
    </source>
</evidence>
<comment type="similarity">
    <text evidence="2">Belongs to the PRP18 family.</text>
</comment>
<gene>
    <name evidence="11" type="ORF">EMWEY_00003540</name>
</gene>
<dbReference type="InterPro" id="IPR036285">
    <property type="entry name" value="PRP4-like_sf"/>
</dbReference>
<keyword evidence="5" id="KW-0747">Spliceosome</keyword>
<comment type="subcellular location">
    <subcellularLocation>
        <location evidence="1">Nucleus</location>
    </subcellularLocation>
</comment>
<evidence type="ECO:0000256" key="9">
    <source>
        <dbReference type="SAM" id="MobiDB-lite"/>
    </source>
</evidence>
<accession>U6M517</accession>
<dbReference type="SUPFAM" id="SSF47938">
    <property type="entry name" value="Functional domain of the splicing factor Prp18"/>
    <property type="match status" value="1"/>
</dbReference>
<keyword evidence="7" id="KW-0539">Nucleus</keyword>
<dbReference type="RefSeq" id="XP_013335754.1">
    <property type="nucleotide sequence ID" value="XM_013480300.1"/>
</dbReference>
<evidence type="ECO:0000313" key="11">
    <source>
        <dbReference type="EMBL" id="CDJ59106.1"/>
    </source>
</evidence>
<evidence type="ECO:0000256" key="7">
    <source>
        <dbReference type="ARBA" id="ARBA00023242"/>
    </source>
</evidence>
<evidence type="ECO:0000313" key="12">
    <source>
        <dbReference type="Proteomes" id="UP000030763"/>
    </source>
</evidence>
<evidence type="ECO:0000256" key="2">
    <source>
        <dbReference type="ARBA" id="ARBA00008137"/>
    </source>
</evidence>